<feature type="domain" description="AraC effector-binding" evidence="1">
    <location>
        <begin position="1"/>
        <end position="152"/>
    </location>
</feature>
<dbReference type="Proteomes" id="UP000030949">
    <property type="component" value="Unassembled WGS sequence"/>
</dbReference>
<accession>A0A0B1YW01</accession>
<dbReference type="PANTHER" id="PTHR36444">
    <property type="entry name" value="TRANSCRIPTIONAL REGULATOR PROTEIN YOBU-RELATED"/>
    <property type="match status" value="1"/>
</dbReference>
<dbReference type="Gene3D" id="3.20.80.10">
    <property type="entry name" value="Regulatory factor, effector binding domain"/>
    <property type="match status" value="1"/>
</dbReference>
<evidence type="ECO:0000259" key="1">
    <source>
        <dbReference type="SMART" id="SM00871"/>
    </source>
</evidence>
<evidence type="ECO:0000313" key="2">
    <source>
        <dbReference type="EMBL" id="KHK63044.1"/>
    </source>
</evidence>
<gene>
    <name evidence="2" type="ORF">JZ00_19820</name>
</gene>
<dbReference type="InterPro" id="IPR029441">
    <property type="entry name" value="Cass2"/>
</dbReference>
<dbReference type="InterPro" id="IPR053182">
    <property type="entry name" value="YobU-like_regulator"/>
</dbReference>
<dbReference type="SUPFAM" id="SSF55136">
    <property type="entry name" value="Probable bacterial effector-binding domain"/>
    <property type="match status" value="1"/>
</dbReference>
<dbReference type="InterPro" id="IPR010499">
    <property type="entry name" value="AraC_E-bd"/>
</dbReference>
<evidence type="ECO:0000313" key="3">
    <source>
        <dbReference type="Proteomes" id="UP000030949"/>
    </source>
</evidence>
<dbReference type="AlphaFoldDB" id="A0A0B1YW01"/>
<protein>
    <submittedName>
        <fullName evidence="2">Transcriptional regulator</fullName>
    </submittedName>
</protein>
<proteinExistence type="predicted"/>
<dbReference type="PANTHER" id="PTHR36444:SF2">
    <property type="entry name" value="TRANSCRIPTIONAL REGULATOR PROTEIN YOBU-RELATED"/>
    <property type="match status" value="1"/>
</dbReference>
<organism evidence="2 3">
    <name type="scientific">Pseudomonas frederiksbergensis</name>
    <dbReference type="NCBI Taxonomy" id="104087"/>
    <lineage>
        <taxon>Bacteria</taxon>
        <taxon>Pseudomonadati</taxon>
        <taxon>Pseudomonadota</taxon>
        <taxon>Gammaproteobacteria</taxon>
        <taxon>Pseudomonadales</taxon>
        <taxon>Pseudomonadaceae</taxon>
        <taxon>Pseudomonas</taxon>
    </lineage>
</organism>
<name>A0A0B1YW01_9PSED</name>
<dbReference type="RefSeq" id="WP_039592963.1">
    <property type="nucleotide sequence ID" value="NZ_CP142104.1"/>
</dbReference>
<dbReference type="Pfam" id="PF14526">
    <property type="entry name" value="Cass2"/>
    <property type="match status" value="1"/>
</dbReference>
<sequence length="162" mass="17859">MDMRLRTVDPFTVAGLQVHTRNADEQQGETAKIGPMWQQFFTEGLFDRIPARQSDSFVYGVYSGYESDATGYFDVTAGVQVDATSAGYPAVDIEGGDYLVFSAKGEMPDCVIQAWGLIWAYFADNPQTVRRFTTDFEVYNAPDSVAIYIGIQSSGERSSASN</sequence>
<dbReference type="OrthoDB" id="3173400at2"/>
<dbReference type="SMART" id="SM00871">
    <property type="entry name" value="AraC_E_bind"/>
    <property type="match status" value="1"/>
</dbReference>
<dbReference type="InterPro" id="IPR011256">
    <property type="entry name" value="Reg_factor_effector_dom_sf"/>
</dbReference>
<dbReference type="EMBL" id="JQGJ01000013">
    <property type="protein sequence ID" value="KHK63044.1"/>
    <property type="molecule type" value="Genomic_DNA"/>
</dbReference>
<comment type="caution">
    <text evidence="2">The sequence shown here is derived from an EMBL/GenBank/DDBJ whole genome shotgun (WGS) entry which is preliminary data.</text>
</comment>
<reference evidence="3" key="1">
    <citation type="submission" date="2015-03" db="EMBL/GenBank/DDBJ databases">
        <title>Pseudomonas frederiksbergensis hydrocarbon degrader.</title>
        <authorList>
            <person name="Brown L.M."/>
            <person name="Ruiz O.N."/>
            <person name="Mueller S."/>
            <person name="Gunasekera T.S."/>
        </authorList>
    </citation>
    <scope>NUCLEOTIDE SEQUENCE [LARGE SCALE GENOMIC DNA]</scope>
    <source>
        <strain evidence="3">SI8</strain>
    </source>
</reference>